<dbReference type="STRING" id="525918.SAMN05660964_01624"/>
<accession>A0A1H4BDY7</accession>
<protein>
    <submittedName>
        <fullName evidence="1">Uncharacterized protein</fullName>
    </submittedName>
</protein>
<evidence type="ECO:0000313" key="2">
    <source>
        <dbReference type="Proteomes" id="UP000199397"/>
    </source>
</evidence>
<dbReference type="Proteomes" id="UP000199397">
    <property type="component" value="Unassembled WGS sequence"/>
</dbReference>
<proteinExistence type="predicted"/>
<sequence>MQTVTAVLFFNLIMVMDDGRMRVKPFSFKKFNELGQLSCTEKILLKSIYYENNSQYKKFN</sequence>
<reference evidence="1 2" key="1">
    <citation type="submission" date="2016-10" db="EMBL/GenBank/DDBJ databases">
        <authorList>
            <person name="de Groot N.N."/>
        </authorList>
    </citation>
    <scope>NUCLEOTIDE SEQUENCE [LARGE SCALE GENOMIC DNA]</scope>
    <source>
        <strain evidence="1 2">DSM 21228</strain>
    </source>
</reference>
<organism evidence="1 2">
    <name type="scientific">Thiothrix caldifontis</name>
    <dbReference type="NCBI Taxonomy" id="525918"/>
    <lineage>
        <taxon>Bacteria</taxon>
        <taxon>Pseudomonadati</taxon>
        <taxon>Pseudomonadota</taxon>
        <taxon>Gammaproteobacteria</taxon>
        <taxon>Thiotrichales</taxon>
        <taxon>Thiotrichaceae</taxon>
        <taxon>Thiothrix</taxon>
    </lineage>
</organism>
<name>A0A1H4BDY7_9GAMM</name>
<gene>
    <name evidence="1" type="ORF">SAMN05660964_01624</name>
</gene>
<keyword evidence="2" id="KW-1185">Reference proteome</keyword>
<evidence type="ECO:0000313" key="1">
    <source>
        <dbReference type="EMBL" id="SEA46316.1"/>
    </source>
</evidence>
<dbReference type="AlphaFoldDB" id="A0A1H4BDY7"/>
<dbReference type="EMBL" id="FNQP01000008">
    <property type="protein sequence ID" value="SEA46316.1"/>
    <property type="molecule type" value="Genomic_DNA"/>
</dbReference>